<evidence type="ECO:0000313" key="2">
    <source>
        <dbReference type="EMBL" id="CAI5718533.1"/>
    </source>
</evidence>
<evidence type="ECO:0000313" key="3">
    <source>
        <dbReference type="Proteomes" id="UP001162029"/>
    </source>
</evidence>
<sequence>MIGNIIMEKDFRDAYAALKLLRADLVKTRRDKQALEASLMHLQTHGLPPSAAHIRESRETQLMQQEDANSQLWRMAIQYENQLLEMKKMQMDNKCQKKEKTLEIAGKQQNDDDSSGEADTIEQASELDNNCRRADRDYFDPTSSLFAAEREAQDDAKGDAANVAEGAA</sequence>
<feature type="compositionally biased region" description="Basic and acidic residues" evidence="1">
    <location>
        <begin position="129"/>
        <end position="139"/>
    </location>
</feature>
<evidence type="ECO:0000256" key="1">
    <source>
        <dbReference type="SAM" id="MobiDB-lite"/>
    </source>
</evidence>
<feature type="compositionally biased region" description="Acidic residues" evidence="1">
    <location>
        <begin position="111"/>
        <end position="120"/>
    </location>
</feature>
<accession>A0AAV0TB52</accession>
<name>A0AAV0TB52_9STRA</name>
<reference evidence="2" key="1">
    <citation type="submission" date="2022-12" db="EMBL/GenBank/DDBJ databases">
        <authorList>
            <person name="Webb A."/>
        </authorList>
    </citation>
    <scope>NUCLEOTIDE SEQUENCE</scope>
    <source>
        <strain evidence="2">Pd1</strain>
    </source>
</reference>
<feature type="compositionally biased region" description="Basic and acidic residues" evidence="1">
    <location>
        <begin position="148"/>
        <end position="158"/>
    </location>
</feature>
<dbReference type="Proteomes" id="UP001162029">
    <property type="component" value="Unassembled WGS sequence"/>
</dbReference>
<dbReference type="EMBL" id="CANTFM010000333">
    <property type="protein sequence ID" value="CAI5718533.1"/>
    <property type="molecule type" value="Genomic_DNA"/>
</dbReference>
<comment type="caution">
    <text evidence="2">The sequence shown here is derived from an EMBL/GenBank/DDBJ whole genome shotgun (WGS) entry which is preliminary data.</text>
</comment>
<organism evidence="2 3">
    <name type="scientific">Peronospora destructor</name>
    <dbReference type="NCBI Taxonomy" id="86335"/>
    <lineage>
        <taxon>Eukaryota</taxon>
        <taxon>Sar</taxon>
        <taxon>Stramenopiles</taxon>
        <taxon>Oomycota</taxon>
        <taxon>Peronosporomycetes</taxon>
        <taxon>Peronosporales</taxon>
        <taxon>Peronosporaceae</taxon>
        <taxon>Peronospora</taxon>
    </lineage>
</organism>
<feature type="region of interest" description="Disordered" evidence="1">
    <location>
        <begin position="98"/>
        <end position="168"/>
    </location>
</feature>
<protein>
    <submittedName>
        <fullName evidence="2">Uncharacterized protein</fullName>
    </submittedName>
</protein>
<gene>
    <name evidence="2" type="ORF">PDE001_LOCUS1882</name>
</gene>
<keyword evidence="3" id="KW-1185">Reference proteome</keyword>
<dbReference type="AlphaFoldDB" id="A0AAV0TB52"/>
<proteinExistence type="predicted"/>